<evidence type="ECO:0000256" key="3">
    <source>
        <dbReference type="ARBA" id="ARBA00023098"/>
    </source>
</evidence>
<feature type="short sequence motif" description="GXGXXG" evidence="4">
    <location>
        <begin position="182"/>
        <end position="187"/>
    </location>
</feature>
<protein>
    <submittedName>
        <fullName evidence="6">Calcium-independent phospholipase A2-gamma</fullName>
    </submittedName>
</protein>
<dbReference type="PROSITE" id="PS51635">
    <property type="entry name" value="PNPLA"/>
    <property type="match status" value="1"/>
</dbReference>
<name>A0A834RC54_SARSC</name>
<dbReference type="GO" id="GO:0047499">
    <property type="term" value="F:calcium-independent phospholipase A2 activity"/>
    <property type="evidence" value="ECO:0007669"/>
    <property type="project" value="TreeGrafter"/>
</dbReference>
<accession>A0A834RC54</accession>
<evidence type="ECO:0000256" key="2">
    <source>
        <dbReference type="ARBA" id="ARBA00022963"/>
    </source>
</evidence>
<feature type="domain" description="PNPLA" evidence="5">
    <location>
        <begin position="178"/>
        <end position="374"/>
    </location>
</feature>
<dbReference type="PANTHER" id="PTHR24185:SF1">
    <property type="entry name" value="CALCIUM-INDEPENDENT PHOSPHOLIPASE A2-GAMMA"/>
    <property type="match status" value="1"/>
</dbReference>
<dbReference type="InterPro" id="IPR002641">
    <property type="entry name" value="PNPLA_dom"/>
</dbReference>
<feature type="short sequence motif" description="DGA/G" evidence="4">
    <location>
        <begin position="361"/>
        <end position="363"/>
    </location>
</feature>
<keyword evidence="3 4" id="KW-0443">Lipid metabolism</keyword>
<dbReference type="SUPFAM" id="SSF52151">
    <property type="entry name" value="FabD/lysophospholipase-like"/>
    <property type="match status" value="1"/>
</dbReference>
<dbReference type="OrthoDB" id="630895at2759"/>
<evidence type="ECO:0000259" key="5">
    <source>
        <dbReference type="PROSITE" id="PS51635"/>
    </source>
</evidence>
<dbReference type="GO" id="GO:0016020">
    <property type="term" value="C:membrane"/>
    <property type="evidence" value="ECO:0007669"/>
    <property type="project" value="TreeGrafter"/>
</dbReference>
<reference evidence="7" key="3">
    <citation type="submission" date="2022-06" db="UniProtKB">
        <authorList>
            <consortium name="EnsemblMetazoa"/>
        </authorList>
    </citation>
    <scope>IDENTIFICATION</scope>
</reference>
<feature type="short sequence motif" description="GXSXG" evidence="4">
    <location>
        <begin position="214"/>
        <end position="218"/>
    </location>
</feature>
<evidence type="ECO:0000313" key="6">
    <source>
        <dbReference type="EMBL" id="KAF7493788.1"/>
    </source>
</evidence>
<dbReference type="CDD" id="cd07211">
    <property type="entry name" value="Pat_PNPLA8"/>
    <property type="match status" value="1"/>
</dbReference>
<dbReference type="GO" id="GO:0016042">
    <property type="term" value="P:lipid catabolic process"/>
    <property type="evidence" value="ECO:0007669"/>
    <property type="project" value="UniProtKB-UniRule"/>
</dbReference>
<sequence length="517" mass="59157">MKSNDQASSSNTKIDLDEDITLEHKQSIFDQISRQPILKQHNDLSSSTINTQQEKKSDLSQQQIIDNVNGIAKSLEKFGNKTSLSSLISLNLILKQLVQLLQRYPEVSSYAIRQRIHSKLLRIRDKTDSFYNLVNAEKGNATKNPQMNYKKILNENSRQILSMFGHADQPKGRGIRVLSIDGGGTKGLTSIEILRQIEQQHGKPIHEIFDLICGVSTGAIIAMLLGALRISIDECESYYRQVSSYLFKTDVLRGTSRLLWTHAYYDTAIFEKVLKETYGERVMIHSKRDKDCPYIVVISAIVNMPTLEPYLFRNYDLHPSSKPLSYFQGGSSHKIWEAVRASSAAPGFFEEFTLNKHVHQDGGILINNPTAVAVHEAKLLWPKEEIQCVASLGSGRHIPPHLNKYPDDCIESDVSLSSLKHKITRLIDSATDTEMIHRLMQDMMPNDVYYRFNPTLTDPSSIDENRSEKLQQLSYDAQMYLRKNGHKFSKALEQLSLKRRRKQICMDYLNHKYQIYF</sequence>
<reference evidence="6" key="2">
    <citation type="submission" date="2020-01" db="EMBL/GenBank/DDBJ databases">
        <authorList>
            <person name="Korhonen P.K.K."/>
            <person name="Guangxu M.G."/>
            <person name="Wang T.W."/>
            <person name="Stroehlein A.J.S."/>
            <person name="Young N.D."/>
            <person name="Ang C.-S.A."/>
            <person name="Fernando D.W.F."/>
            <person name="Lu H.L."/>
            <person name="Taylor S.T."/>
            <person name="Ehtesham M.E.M."/>
            <person name="Najaraj S.H.N."/>
            <person name="Harsha G.H.G."/>
            <person name="Madugundu A.M."/>
            <person name="Renuse S.R."/>
            <person name="Holt D.H."/>
            <person name="Pandey A.P."/>
            <person name="Papenfuss A.P."/>
            <person name="Gasser R.B.G."/>
            <person name="Fischer K.F."/>
        </authorList>
    </citation>
    <scope>NUCLEOTIDE SEQUENCE</scope>
    <source>
        <strain evidence="6">SSS_KF_BRIS2020</strain>
    </source>
</reference>
<feature type="active site" description="Proton acceptor" evidence="4">
    <location>
        <position position="361"/>
    </location>
</feature>
<proteinExistence type="predicted"/>
<dbReference type="Proteomes" id="UP000070412">
    <property type="component" value="Unassembled WGS sequence"/>
</dbReference>
<dbReference type="Gene3D" id="3.40.1090.10">
    <property type="entry name" value="Cytosolic phospholipase A2 catalytic domain"/>
    <property type="match status" value="1"/>
</dbReference>
<evidence type="ECO:0000256" key="1">
    <source>
        <dbReference type="ARBA" id="ARBA00022801"/>
    </source>
</evidence>
<dbReference type="EMBL" id="WVUK01000055">
    <property type="protein sequence ID" value="KAF7493788.1"/>
    <property type="molecule type" value="Genomic_DNA"/>
</dbReference>
<dbReference type="AlphaFoldDB" id="A0A834RC54"/>
<dbReference type="GO" id="GO:0019369">
    <property type="term" value="P:arachidonate metabolic process"/>
    <property type="evidence" value="ECO:0007669"/>
    <property type="project" value="TreeGrafter"/>
</dbReference>
<keyword evidence="2 4" id="KW-0442">Lipid degradation</keyword>
<keyword evidence="1 4" id="KW-0378">Hydrolase</keyword>
<gene>
    <name evidence="6" type="ORF">SSS_8097</name>
</gene>
<dbReference type="PANTHER" id="PTHR24185">
    <property type="entry name" value="CALCIUM-INDEPENDENT PHOSPHOLIPASE A2-GAMMA"/>
    <property type="match status" value="1"/>
</dbReference>
<feature type="active site" description="Nucleophile" evidence="4">
    <location>
        <position position="216"/>
    </location>
</feature>
<dbReference type="InterPro" id="IPR045217">
    <property type="entry name" value="PNPLA8-like"/>
</dbReference>
<dbReference type="InterPro" id="IPR016035">
    <property type="entry name" value="Acyl_Trfase/lysoPLipase"/>
</dbReference>
<dbReference type="EnsemblMetazoa" id="SSS_8097s_mrna">
    <property type="protein sequence ID" value="KAF7493788.1"/>
    <property type="gene ID" value="SSS_8097"/>
</dbReference>
<keyword evidence="8" id="KW-1185">Reference proteome</keyword>
<organism evidence="6">
    <name type="scientific">Sarcoptes scabiei</name>
    <name type="common">Itch mite</name>
    <name type="synonym">Acarus scabiei</name>
    <dbReference type="NCBI Taxonomy" id="52283"/>
    <lineage>
        <taxon>Eukaryota</taxon>
        <taxon>Metazoa</taxon>
        <taxon>Ecdysozoa</taxon>
        <taxon>Arthropoda</taxon>
        <taxon>Chelicerata</taxon>
        <taxon>Arachnida</taxon>
        <taxon>Acari</taxon>
        <taxon>Acariformes</taxon>
        <taxon>Sarcoptiformes</taxon>
        <taxon>Astigmata</taxon>
        <taxon>Psoroptidia</taxon>
        <taxon>Sarcoptoidea</taxon>
        <taxon>Sarcoptidae</taxon>
        <taxon>Sarcoptinae</taxon>
        <taxon>Sarcoptes</taxon>
    </lineage>
</organism>
<evidence type="ECO:0000256" key="4">
    <source>
        <dbReference type="PROSITE-ProRule" id="PRU01161"/>
    </source>
</evidence>
<reference evidence="8" key="1">
    <citation type="journal article" date="2020" name="PLoS Negl. Trop. Dis.">
        <title>High-quality nuclear genome for Sarcoptes scabiei-A critical resource for a neglected parasite.</title>
        <authorList>
            <person name="Korhonen P.K."/>
            <person name="Gasser R.B."/>
            <person name="Ma G."/>
            <person name="Wang T."/>
            <person name="Stroehlein A.J."/>
            <person name="Young N.D."/>
            <person name="Ang C.S."/>
            <person name="Fernando D.D."/>
            <person name="Lu H.C."/>
            <person name="Taylor S."/>
            <person name="Reynolds S.L."/>
            <person name="Mofiz E."/>
            <person name="Najaraj S.H."/>
            <person name="Gowda H."/>
            <person name="Madugundu A."/>
            <person name="Renuse S."/>
            <person name="Holt D."/>
            <person name="Pandey A."/>
            <person name="Papenfuss A.T."/>
            <person name="Fischer K."/>
        </authorList>
    </citation>
    <scope>NUCLEOTIDE SEQUENCE [LARGE SCALE GENOMIC DNA]</scope>
</reference>
<evidence type="ECO:0000313" key="7">
    <source>
        <dbReference type="EnsemblMetazoa" id="KAF7493788.1"/>
    </source>
</evidence>
<evidence type="ECO:0000313" key="8">
    <source>
        <dbReference type="Proteomes" id="UP000070412"/>
    </source>
</evidence>
<dbReference type="Pfam" id="PF01734">
    <property type="entry name" value="Patatin"/>
    <property type="match status" value="1"/>
</dbReference>